<name>Q0TXA4_PHANO</name>
<dbReference type="Proteomes" id="UP000001055">
    <property type="component" value="Unassembled WGS sequence"/>
</dbReference>
<reference evidence="2" key="1">
    <citation type="journal article" date="2007" name="Plant Cell">
        <title>Dothideomycete-plant interactions illuminated by genome sequencing and EST analysis of the wheat pathogen Stagonospora nodorum.</title>
        <authorList>
            <person name="Hane J.K."/>
            <person name="Lowe R.G."/>
            <person name="Solomon P.S."/>
            <person name="Tan K.C."/>
            <person name="Schoch C.L."/>
            <person name="Spatafora J.W."/>
            <person name="Crous P.W."/>
            <person name="Kodira C."/>
            <person name="Birren B.W."/>
            <person name="Galagan J.E."/>
            <person name="Torriani S.F."/>
            <person name="McDonald B.A."/>
            <person name="Oliver R.P."/>
        </authorList>
    </citation>
    <scope>NUCLEOTIDE SEQUENCE [LARGE SCALE GENOMIC DNA]</scope>
    <source>
        <strain evidence="2">SN15 / ATCC MYA-4574 / FGSC 10173</strain>
    </source>
</reference>
<dbReference type="InParanoid" id="Q0TXA4"/>
<sequence length="52" mass="5843">MSRESGGSFWNLTLEIGRMQGYLRPGTLLQHPSNKRGVFTNATIPNRIQPTL</sequence>
<dbReference type="EMBL" id="CH445365">
    <property type="protein sequence ID" value="EAT76751.1"/>
    <property type="molecule type" value="Genomic_DNA"/>
</dbReference>
<dbReference type="GeneID" id="5982977"/>
<accession>Q0TXA4</accession>
<dbReference type="RefSeq" id="XP_001806047.1">
    <property type="nucleotide sequence ID" value="XM_001805995.1"/>
</dbReference>
<dbReference type="KEGG" id="pno:SNOG_15913"/>
<proteinExistence type="predicted"/>
<organism evidence="1 2">
    <name type="scientific">Phaeosphaeria nodorum (strain SN15 / ATCC MYA-4574 / FGSC 10173)</name>
    <name type="common">Glume blotch fungus</name>
    <name type="synonym">Parastagonospora nodorum</name>
    <dbReference type="NCBI Taxonomy" id="321614"/>
    <lineage>
        <taxon>Eukaryota</taxon>
        <taxon>Fungi</taxon>
        <taxon>Dikarya</taxon>
        <taxon>Ascomycota</taxon>
        <taxon>Pezizomycotina</taxon>
        <taxon>Dothideomycetes</taxon>
        <taxon>Pleosporomycetidae</taxon>
        <taxon>Pleosporales</taxon>
        <taxon>Pleosporineae</taxon>
        <taxon>Phaeosphaeriaceae</taxon>
        <taxon>Parastagonospora</taxon>
    </lineage>
</organism>
<evidence type="ECO:0000313" key="1">
    <source>
        <dbReference type="EMBL" id="EAT76751.1"/>
    </source>
</evidence>
<gene>
    <name evidence="1" type="ORF">SNOG_15913</name>
</gene>
<dbReference type="AlphaFoldDB" id="Q0TXA4"/>
<dbReference type="HOGENOM" id="CLU_3087995_0_0_1"/>
<evidence type="ECO:0000313" key="2">
    <source>
        <dbReference type="Proteomes" id="UP000001055"/>
    </source>
</evidence>
<protein>
    <submittedName>
        <fullName evidence="1">Uncharacterized protein</fullName>
    </submittedName>
</protein>